<proteinExistence type="predicted"/>
<keyword evidence="3" id="KW-1185">Reference proteome</keyword>
<dbReference type="AlphaFoldDB" id="A0A1G7HP92"/>
<evidence type="ECO:0000313" key="3">
    <source>
        <dbReference type="Proteomes" id="UP000199399"/>
    </source>
</evidence>
<evidence type="ECO:0000259" key="1">
    <source>
        <dbReference type="Pfam" id="PF13403"/>
    </source>
</evidence>
<dbReference type="SUPFAM" id="SSF51294">
    <property type="entry name" value="Hedgehog/intein (Hint) domain"/>
    <property type="match status" value="1"/>
</dbReference>
<dbReference type="Gene3D" id="2.170.16.10">
    <property type="entry name" value="Hedgehog/Intein (Hint) domain"/>
    <property type="match status" value="1"/>
</dbReference>
<dbReference type="EMBL" id="FNBP01000001">
    <property type="protein sequence ID" value="SDF02272.1"/>
    <property type="molecule type" value="Genomic_DNA"/>
</dbReference>
<dbReference type="Pfam" id="PF13403">
    <property type="entry name" value="Hint_2"/>
    <property type="match status" value="1"/>
</dbReference>
<dbReference type="Proteomes" id="UP000199399">
    <property type="component" value="Unassembled WGS sequence"/>
</dbReference>
<dbReference type="InterPro" id="IPR036844">
    <property type="entry name" value="Hint_dom_sf"/>
</dbReference>
<name>A0A1G7HP92_9RHOB</name>
<evidence type="ECO:0000313" key="2">
    <source>
        <dbReference type="EMBL" id="SDF02272.1"/>
    </source>
</evidence>
<gene>
    <name evidence="2" type="ORF">SAMN04489759_101182</name>
</gene>
<accession>A0A1G7HP92</accession>
<dbReference type="InterPro" id="IPR028992">
    <property type="entry name" value="Hedgehog/Intein_dom"/>
</dbReference>
<dbReference type="STRING" id="218672.SAMN04489759_101182"/>
<dbReference type="OrthoDB" id="7795520at2"/>
<reference evidence="3" key="1">
    <citation type="submission" date="2016-10" db="EMBL/GenBank/DDBJ databases">
        <authorList>
            <person name="Varghese N."/>
            <person name="Submissions S."/>
        </authorList>
    </citation>
    <scope>NUCLEOTIDE SEQUENCE [LARGE SCALE GENOMIC DNA]</scope>
    <source>
        <strain evidence="3">DSM 16477</strain>
    </source>
</reference>
<dbReference type="RefSeq" id="WP_093738233.1">
    <property type="nucleotide sequence ID" value="NZ_FNBP01000001.1"/>
</dbReference>
<sequence length="398" mass="43697">MPAIDVVRLDENPHESVYGIREDTSSRGVDLEGAVITATYADGTTETITWKALDPYTNGGATGENIDMSFGYDWHELSTTKILTSLEFDLQPASSVFDTTIATEEDPGGESTPGSLQGFPFEITPEYEDMPGELTATYSGIVNLADSDAVGDLFTTMVIDFSGLPEGGLLGDLRWNSDIDTMEQKGDLKPASVTCFTRGTLIATDQGDLPIEVLEPGCRVLTQDGNYQELILPVSRIVEKQDLCKNPKLYPVRITAGALGAGLPKRDLLVSRQHRMVAQSPLVRRMLGAAAVLIAAIRLTDMPGIYVDHKVERIEYFHLIFERHEVIYAEGAPAESFLLNADAERTLTHAQREEFASLFPGALKVRDRDIPVHEIPSHARQKKLISRHLDRGARLLAS</sequence>
<feature type="domain" description="Hedgehog/Intein (Hint)" evidence="1">
    <location>
        <begin position="194"/>
        <end position="339"/>
    </location>
</feature>
<protein>
    <submittedName>
        <fullName evidence="2">Hint domain-containing protein</fullName>
    </submittedName>
</protein>
<organism evidence="2 3">
    <name type="scientific">Sulfitobacter delicatus</name>
    <dbReference type="NCBI Taxonomy" id="218672"/>
    <lineage>
        <taxon>Bacteria</taxon>
        <taxon>Pseudomonadati</taxon>
        <taxon>Pseudomonadota</taxon>
        <taxon>Alphaproteobacteria</taxon>
        <taxon>Rhodobacterales</taxon>
        <taxon>Roseobacteraceae</taxon>
        <taxon>Sulfitobacter</taxon>
    </lineage>
</organism>